<gene>
    <name evidence="3" type="ORF">J2X09_000905</name>
</gene>
<keyword evidence="4" id="KW-1185">Reference proteome</keyword>
<dbReference type="Pfam" id="PF03401">
    <property type="entry name" value="TctC"/>
    <property type="match status" value="1"/>
</dbReference>
<dbReference type="PIRSF" id="PIRSF017082">
    <property type="entry name" value="YflP"/>
    <property type="match status" value="1"/>
</dbReference>
<evidence type="ECO:0000256" key="2">
    <source>
        <dbReference type="SAM" id="SignalP"/>
    </source>
</evidence>
<dbReference type="Gene3D" id="3.40.190.150">
    <property type="entry name" value="Bordetella uptake gene, domain 1"/>
    <property type="match status" value="1"/>
</dbReference>
<keyword evidence="2" id="KW-0732">Signal</keyword>
<organism evidence="3 4">
    <name type="scientific">Hydrogenophaga laconesensis</name>
    <dbReference type="NCBI Taxonomy" id="1805971"/>
    <lineage>
        <taxon>Bacteria</taxon>
        <taxon>Pseudomonadati</taxon>
        <taxon>Pseudomonadota</taxon>
        <taxon>Betaproteobacteria</taxon>
        <taxon>Burkholderiales</taxon>
        <taxon>Comamonadaceae</taxon>
        <taxon>Hydrogenophaga</taxon>
    </lineage>
</organism>
<dbReference type="InterPro" id="IPR006311">
    <property type="entry name" value="TAT_signal"/>
</dbReference>
<comment type="similarity">
    <text evidence="1">Belongs to the UPF0065 (bug) family.</text>
</comment>
<comment type="caution">
    <text evidence="3">The sequence shown here is derived from an EMBL/GenBank/DDBJ whole genome shotgun (WGS) entry which is preliminary data.</text>
</comment>
<dbReference type="Proteomes" id="UP001265550">
    <property type="component" value="Unassembled WGS sequence"/>
</dbReference>
<dbReference type="InterPro" id="IPR005064">
    <property type="entry name" value="BUG"/>
</dbReference>
<evidence type="ECO:0000313" key="3">
    <source>
        <dbReference type="EMBL" id="MDR7093173.1"/>
    </source>
</evidence>
<proteinExistence type="inferred from homology"/>
<name>A0ABU1V769_9BURK</name>
<dbReference type="Gene3D" id="3.40.190.10">
    <property type="entry name" value="Periplasmic binding protein-like II"/>
    <property type="match status" value="1"/>
</dbReference>
<keyword evidence="3" id="KW-0675">Receptor</keyword>
<evidence type="ECO:0000256" key="1">
    <source>
        <dbReference type="ARBA" id="ARBA00006987"/>
    </source>
</evidence>
<dbReference type="PANTHER" id="PTHR42928:SF5">
    <property type="entry name" value="BLR1237 PROTEIN"/>
    <property type="match status" value="1"/>
</dbReference>
<feature type="signal peptide" evidence="2">
    <location>
        <begin position="1"/>
        <end position="26"/>
    </location>
</feature>
<dbReference type="PANTHER" id="PTHR42928">
    <property type="entry name" value="TRICARBOXYLATE-BINDING PROTEIN"/>
    <property type="match status" value="1"/>
</dbReference>
<dbReference type="InterPro" id="IPR042100">
    <property type="entry name" value="Bug_dom1"/>
</dbReference>
<reference evidence="3 4" key="1">
    <citation type="submission" date="2023-07" db="EMBL/GenBank/DDBJ databases">
        <title>Sorghum-associated microbial communities from plants grown in Nebraska, USA.</title>
        <authorList>
            <person name="Schachtman D."/>
        </authorList>
    </citation>
    <scope>NUCLEOTIDE SEQUENCE [LARGE SCALE GENOMIC DNA]</scope>
    <source>
        <strain evidence="3 4">BE240</strain>
    </source>
</reference>
<dbReference type="PROSITE" id="PS51318">
    <property type="entry name" value="TAT"/>
    <property type="match status" value="1"/>
</dbReference>
<dbReference type="EMBL" id="JAVDWE010000002">
    <property type="protein sequence ID" value="MDR7093173.1"/>
    <property type="molecule type" value="Genomic_DNA"/>
</dbReference>
<dbReference type="SUPFAM" id="SSF53850">
    <property type="entry name" value="Periplasmic binding protein-like II"/>
    <property type="match status" value="1"/>
</dbReference>
<dbReference type="CDD" id="cd07012">
    <property type="entry name" value="PBP2_Bug_TTT"/>
    <property type="match status" value="1"/>
</dbReference>
<protein>
    <submittedName>
        <fullName evidence="3">Tripartite-type tricarboxylate transporter receptor subunit TctC</fullName>
    </submittedName>
</protein>
<dbReference type="RefSeq" id="WP_204732941.1">
    <property type="nucleotide sequence ID" value="NZ_JAVDWE010000002.1"/>
</dbReference>
<feature type="chain" id="PRO_5047414960" evidence="2">
    <location>
        <begin position="27"/>
        <end position="320"/>
    </location>
</feature>
<evidence type="ECO:0000313" key="4">
    <source>
        <dbReference type="Proteomes" id="UP001265550"/>
    </source>
</evidence>
<accession>A0ABU1V769</accession>
<sequence length="320" mass="34650">MIARRDCLRAGAAAVAAIALPSRAQAYPSRPVRMLVGYTPGSSTDLLGRAIAKQLQESMGQPFVVENRPGAAGNIAVESTVRAAADGYTLLNSASQIVINPFVQKLNFNTEKDLIPVSQTIAVSYVLLTRKDFPATHLPELVAHVKKHPRKFNYGSYGAGSGPHLSMVMLQRASGMQTEHIPYRGPSEMLLGLISGEIDMAFDTNTSVPYVQSGKLKAIAMAGPREVEVFAGAQPIAQTYPGFDTDGWQGIFLPAGTPRDIVERLAVEVGKALRTPELKAYSASRGVRLVGSPPDQFAAYVKQELRKYEQVVRENNIRVE</sequence>